<dbReference type="Gene3D" id="3.30.160.60">
    <property type="entry name" value="Classic Zinc Finger"/>
    <property type="match status" value="1"/>
</dbReference>
<dbReference type="AlphaFoldDB" id="A0AAN9A4Q8"/>
<dbReference type="EMBL" id="JAXCGZ010005837">
    <property type="protein sequence ID" value="KAK7080646.1"/>
    <property type="molecule type" value="Genomic_DNA"/>
</dbReference>
<organism evidence="1 2">
    <name type="scientific">Halocaridina rubra</name>
    <name type="common">Hawaiian red shrimp</name>
    <dbReference type="NCBI Taxonomy" id="373956"/>
    <lineage>
        <taxon>Eukaryota</taxon>
        <taxon>Metazoa</taxon>
        <taxon>Ecdysozoa</taxon>
        <taxon>Arthropoda</taxon>
        <taxon>Crustacea</taxon>
        <taxon>Multicrustacea</taxon>
        <taxon>Malacostraca</taxon>
        <taxon>Eumalacostraca</taxon>
        <taxon>Eucarida</taxon>
        <taxon>Decapoda</taxon>
        <taxon>Pleocyemata</taxon>
        <taxon>Caridea</taxon>
        <taxon>Atyoidea</taxon>
        <taxon>Atyidae</taxon>
        <taxon>Halocaridina</taxon>
    </lineage>
</organism>
<proteinExistence type="predicted"/>
<keyword evidence="2" id="KW-1185">Reference proteome</keyword>
<gene>
    <name evidence="1" type="ORF">SK128_002862</name>
</gene>
<comment type="caution">
    <text evidence="1">The sequence shown here is derived from an EMBL/GenBank/DDBJ whole genome shotgun (WGS) entry which is preliminary data.</text>
</comment>
<sequence>MQGESSTKKEKLYAESFREEWLQDPELKNWLQQDKNDKEASYCNYCNVTLKSANKSILLQHKSSVKHKICFDVAKSSVVITVPNDITRLTEEDNRRMMG</sequence>
<protein>
    <submittedName>
        <fullName evidence="1">Uncharacterized protein</fullName>
    </submittedName>
</protein>
<name>A0AAN9A4Q8_HALRR</name>
<accession>A0AAN9A4Q8</accession>
<evidence type="ECO:0000313" key="2">
    <source>
        <dbReference type="Proteomes" id="UP001381693"/>
    </source>
</evidence>
<reference evidence="1 2" key="1">
    <citation type="submission" date="2023-11" db="EMBL/GenBank/DDBJ databases">
        <title>Halocaridina rubra genome assembly.</title>
        <authorList>
            <person name="Smith C."/>
        </authorList>
    </citation>
    <scope>NUCLEOTIDE SEQUENCE [LARGE SCALE GENOMIC DNA]</scope>
    <source>
        <strain evidence="1">EP-1</strain>
        <tissue evidence="1">Whole</tissue>
    </source>
</reference>
<evidence type="ECO:0000313" key="1">
    <source>
        <dbReference type="EMBL" id="KAK7080646.1"/>
    </source>
</evidence>
<dbReference type="Proteomes" id="UP001381693">
    <property type="component" value="Unassembled WGS sequence"/>
</dbReference>